<feature type="domain" description="Bacterial sugar transferase" evidence="3">
    <location>
        <begin position="415"/>
        <end position="590"/>
    </location>
</feature>
<dbReference type="InterPro" id="IPR003362">
    <property type="entry name" value="Bact_transf"/>
</dbReference>
<dbReference type="Proteomes" id="UP000313988">
    <property type="component" value="Unassembled WGS sequence"/>
</dbReference>
<dbReference type="AlphaFoldDB" id="A0A5C4Y6J1"/>
<evidence type="ECO:0000259" key="4">
    <source>
        <dbReference type="Pfam" id="PF13579"/>
    </source>
</evidence>
<comment type="similarity">
    <text evidence="1">Belongs to the bacterial sugar transferase family.</text>
</comment>
<feature type="domain" description="Glycosyl transferase family 1" evidence="2">
    <location>
        <begin position="220"/>
        <end position="376"/>
    </location>
</feature>
<gene>
    <name evidence="5" type="ORF">FHR04_07720</name>
</gene>
<dbReference type="InterPro" id="IPR001296">
    <property type="entry name" value="Glyco_trans_1"/>
</dbReference>
<reference evidence="5 6" key="1">
    <citation type="submission" date="2019-06" db="EMBL/GenBank/DDBJ databases">
        <title>Genome sequence of Deinococcus radiopugnans ATCC 19172.</title>
        <authorList>
            <person name="Maclea K.S."/>
            <person name="Maynard C.R."/>
        </authorList>
    </citation>
    <scope>NUCLEOTIDE SEQUENCE [LARGE SCALE GENOMIC DNA]</scope>
    <source>
        <strain evidence="5 6">ATCC 19172</strain>
    </source>
</reference>
<comment type="caution">
    <text evidence="5">The sequence shown here is derived from an EMBL/GenBank/DDBJ whole genome shotgun (WGS) entry which is preliminary data.</text>
</comment>
<dbReference type="Pfam" id="PF02397">
    <property type="entry name" value="Bac_transf"/>
    <property type="match status" value="1"/>
</dbReference>
<dbReference type="GO" id="GO:0016780">
    <property type="term" value="F:phosphotransferase activity, for other substituted phosphate groups"/>
    <property type="evidence" value="ECO:0007669"/>
    <property type="project" value="TreeGrafter"/>
</dbReference>
<dbReference type="OrthoDB" id="9808602at2"/>
<dbReference type="PANTHER" id="PTHR30576">
    <property type="entry name" value="COLANIC BIOSYNTHESIS UDP-GLUCOSE LIPID CARRIER TRANSFERASE"/>
    <property type="match status" value="1"/>
</dbReference>
<evidence type="ECO:0000256" key="1">
    <source>
        <dbReference type="ARBA" id="ARBA00006464"/>
    </source>
</evidence>
<dbReference type="InterPro" id="IPR028098">
    <property type="entry name" value="Glyco_trans_4-like_N"/>
</dbReference>
<organism evidence="5 6">
    <name type="scientific">Deinococcus radiopugnans ATCC 19172</name>
    <dbReference type="NCBI Taxonomy" id="585398"/>
    <lineage>
        <taxon>Bacteria</taxon>
        <taxon>Thermotogati</taxon>
        <taxon>Deinococcota</taxon>
        <taxon>Deinococci</taxon>
        <taxon>Deinococcales</taxon>
        <taxon>Deinococcaceae</taxon>
        <taxon>Deinococcus</taxon>
    </lineage>
</organism>
<feature type="domain" description="Glycosyltransferase subfamily 4-like N-terminal" evidence="4">
    <location>
        <begin position="24"/>
        <end position="199"/>
    </location>
</feature>
<evidence type="ECO:0000259" key="3">
    <source>
        <dbReference type="Pfam" id="PF02397"/>
    </source>
</evidence>
<dbReference type="CDD" id="cd03794">
    <property type="entry name" value="GT4_WbuB-like"/>
    <property type="match status" value="1"/>
</dbReference>
<proteinExistence type="inferred from homology"/>
<evidence type="ECO:0000259" key="2">
    <source>
        <dbReference type="Pfam" id="PF00534"/>
    </source>
</evidence>
<dbReference type="Gene3D" id="3.40.50.2000">
    <property type="entry name" value="Glycogen Phosphorylase B"/>
    <property type="match status" value="2"/>
</dbReference>
<name>A0A5C4Y6J1_9DEIO</name>
<dbReference type="EMBL" id="VDMO01000007">
    <property type="protein sequence ID" value="TNM71432.1"/>
    <property type="molecule type" value="Genomic_DNA"/>
</dbReference>
<dbReference type="Pfam" id="PF00534">
    <property type="entry name" value="Glycos_transf_1"/>
    <property type="match status" value="1"/>
</dbReference>
<dbReference type="GO" id="GO:0016757">
    <property type="term" value="F:glycosyltransferase activity"/>
    <property type="evidence" value="ECO:0007669"/>
    <property type="project" value="InterPro"/>
</dbReference>
<sequence length="611" mass="67928">MAVRILLITQWFDPEPSFKGLLFAQELRRQGHQVEVLTGFPNYPGGKVYPGYRVRPFQREIMDGIPILRVPLYPSHDGSGVKRALNYLSFAAAASIGTLFVSRPDVAYVYHPPATVSLPAMVLQALRRVPFVYDIQDLWPDTLAATGMMENAAVLKGVGGWMNQVYRQAAHITVLSEGFKERLQQRGVPENKLSVIPNWTDEGQIDLAAPDPARARELGFEGRFNVVFAGTMGKAQALDTVLEAAELLQISQPTARFVMIGGGVEVERLQAQTLERQLSNVVFLPRRPPSEIGEILNLADALLVHLKDDPLFSITIPSKTQAYLMVGKPILMGVRGDAAQMVEDAGAGYAFEPQHPQTLADAVERLIGMTASERDHMGVSGQAYYWQKLSLEVGTNEFVRVFAQVATNKHSDRSRRLLDVIAAGGGLLVLGIPLAGLASLVRLKLGSPVLFSQQRPGLHGKPFTMYKFRTMREGIDSHGQPLPDSERLTPLGRFLRASSLDELPELFNVLRGDMSLVGPRPLLMEYLDRYTPQQSRRHEVRPGITGWAQINGRNAISWEEKFRLDVWYVENRSFALDMKILWMTVQKVFKRDGISAAGEATMPKFEGQGEM</sequence>
<evidence type="ECO:0000313" key="6">
    <source>
        <dbReference type="Proteomes" id="UP000313988"/>
    </source>
</evidence>
<dbReference type="PANTHER" id="PTHR30576:SF8">
    <property type="entry name" value="UNDECAPRENYL-PHOSPHATE GALACTOSE PHOSPHOTRANSFERASE"/>
    <property type="match status" value="1"/>
</dbReference>
<accession>A0A5C4Y6J1</accession>
<protein>
    <submittedName>
        <fullName evidence="5">Glycosyltransferase</fullName>
    </submittedName>
</protein>
<keyword evidence="5" id="KW-0808">Transferase</keyword>
<evidence type="ECO:0000313" key="5">
    <source>
        <dbReference type="EMBL" id="TNM71432.1"/>
    </source>
</evidence>
<dbReference type="Pfam" id="PF13579">
    <property type="entry name" value="Glyco_trans_4_4"/>
    <property type="match status" value="1"/>
</dbReference>
<dbReference type="SUPFAM" id="SSF53756">
    <property type="entry name" value="UDP-Glycosyltransferase/glycogen phosphorylase"/>
    <property type="match status" value="1"/>
</dbReference>